<keyword evidence="2" id="KW-1185">Reference proteome</keyword>
<name>A0A4C1V2Q4_EUMVA</name>
<comment type="caution">
    <text evidence="1">The sequence shown here is derived from an EMBL/GenBank/DDBJ whole genome shotgun (WGS) entry which is preliminary data.</text>
</comment>
<accession>A0A4C1V2Q4</accession>
<evidence type="ECO:0000313" key="2">
    <source>
        <dbReference type="Proteomes" id="UP000299102"/>
    </source>
</evidence>
<sequence length="297" mass="33583">MKVNKSKHCTRLTDDNLENSLRLCISGINPNIDVAYSTTHVPLPLEWSANGVMRRSNALRPFLLLPRVPILRHCDAFVTNFTAAVFPALYCMACDGHREQSLSLEIVRVENIFAEETRFNPMIFTFSSDLFVVWLNVQVNVGKKPLHGSVHLVFLFSFAPMHPAMMFFPWSSGCRRVWLHARPIAISALRVAESVNGFRFLSYEEDSFLREERTRNLKNEQLDVHSVQAIAQKTTAQRHLSALSPRTKLRHSRVTWSHPVTAILSLNIGRVPRRSVVAAGGGRGKKLLLSNGESKKK</sequence>
<organism evidence="1 2">
    <name type="scientific">Eumeta variegata</name>
    <name type="common">Bagworm moth</name>
    <name type="synonym">Eumeta japonica</name>
    <dbReference type="NCBI Taxonomy" id="151549"/>
    <lineage>
        <taxon>Eukaryota</taxon>
        <taxon>Metazoa</taxon>
        <taxon>Ecdysozoa</taxon>
        <taxon>Arthropoda</taxon>
        <taxon>Hexapoda</taxon>
        <taxon>Insecta</taxon>
        <taxon>Pterygota</taxon>
        <taxon>Neoptera</taxon>
        <taxon>Endopterygota</taxon>
        <taxon>Lepidoptera</taxon>
        <taxon>Glossata</taxon>
        <taxon>Ditrysia</taxon>
        <taxon>Tineoidea</taxon>
        <taxon>Psychidae</taxon>
        <taxon>Oiketicinae</taxon>
        <taxon>Eumeta</taxon>
    </lineage>
</organism>
<dbReference type="Proteomes" id="UP000299102">
    <property type="component" value="Unassembled WGS sequence"/>
</dbReference>
<evidence type="ECO:0000313" key="1">
    <source>
        <dbReference type="EMBL" id="GBP33103.1"/>
    </source>
</evidence>
<gene>
    <name evidence="1" type="ORF">EVAR_18583_1</name>
</gene>
<dbReference type="EMBL" id="BGZK01000269">
    <property type="protein sequence ID" value="GBP33103.1"/>
    <property type="molecule type" value="Genomic_DNA"/>
</dbReference>
<proteinExistence type="predicted"/>
<dbReference type="AlphaFoldDB" id="A0A4C1V2Q4"/>
<reference evidence="1 2" key="1">
    <citation type="journal article" date="2019" name="Commun. Biol.">
        <title>The bagworm genome reveals a unique fibroin gene that provides high tensile strength.</title>
        <authorList>
            <person name="Kono N."/>
            <person name="Nakamura H."/>
            <person name="Ohtoshi R."/>
            <person name="Tomita M."/>
            <person name="Numata K."/>
            <person name="Arakawa K."/>
        </authorList>
    </citation>
    <scope>NUCLEOTIDE SEQUENCE [LARGE SCALE GENOMIC DNA]</scope>
</reference>
<protein>
    <submittedName>
        <fullName evidence="1">Uncharacterized protein</fullName>
    </submittedName>
</protein>